<sequence>MYKGIGTTTAKAGGVLGLSLMLMFSPAISAAPVTSPAASMLLAQNSISLQQAVARVKEKYGGRVLKAEPVTVKGRAGYRIRVMSNGRIREFLVDASSGKLMRP</sequence>
<evidence type="ECO:0000256" key="1">
    <source>
        <dbReference type="SAM" id="SignalP"/>
    </source>
</evidence>
<proteinExistence type="predicted"/>
<evidence type="ECO:0000313" key="4">
    <source>
        <dbReference type="Proteomes" id="UP000640333"/>
    </source>
</evidence>
<accession>A0A8J7K8L6</accession>
<feature type="domain" description="PepSY" evidence="2">
    <location>
        <begin position="47"/>
        <end position="100"/>
    </location>
</feature>
<name>A0A8J7K8L6_9GAMM</name>
<dbReference type="AlphaFoldDB" id="A0A8J7K8L6"/>
<gene>
    <name evidence="3" type="ORF">IOQ59_00660</name>
</gene>
<feature type="chain" id="PRO_5035251148" evidence="1">
    <location>
        <begin position="31"/>
        <end position="103"/>
    </location>
</feature>
<dbReference type="InterPro" id="IPR025711">
    <property type="entry name" value="PepSY"/>
</dbReference>
<protein>
    <submittedName>
        <fullName evidence="3">PepSY domain-containing protein</fullName>
    </submittedName>
</protein>
<dbReference type="EMBL" id="JADEYS010000001">
    <property type="protein sequence ID" value="MBE9395761.1"/>
    <property type="molecule type" value="Genomic_DNA"/>
</dbReference>
<comment type="caution">
    <text evidence="3">The sequence shown here is derived from an EMBL/GenBank/DDBJ whole genome shotgun (WGS) entry which is preliminary data.</text>
</comment>
<keyword evidence="1" id="KW-0732">Signal</keyword>
<dbReference type="Pfam" id="PF03413">
    <property type="entry name" value="PepSY"/>
    <property type="match status" value="1"/>
</dbReference>
<dbReference type="Proteomes" id="UP000640333">
    <property type="component" value="Unassembled WGS sequence"/>
</dbReference>
<dbReference type="RefSeq" id="WP_193951320.1">
    <property type="nucleotide sequence ID" value="NZ_JADEYS010000001.1"/>
</dbReference>
<keyword evidence="4" id="KW-1185">Reference proteome</keyword>
<evidence type="ECO:0000313" key="3">
    <source>
        <dbReference type="EMBL" id="MBE9395761.1"/>
    </source>
</evidence>
<feature type="signal peptide" evidence="1">
    <location>
        <begin position="1"/>
        <end position="30"/>
    </location>
</feature>
<reference evidence="3" key="1">
    <citation type="submission" date="2020-10" db="EMBL/GenBank/DDBJ databases">
        <title>Bacterium isolated from coastal waters sediment.</title>
        <authorList>
            <person name="Chen R.-J."/>
            <person name="Lu D.-C."/>
            <person name="Zhu K.-L."/>
            <person name="Du Z.-J."/>
        </authorList>
    </citation>
    <scope>NUCLEOTIDE SEQUENCE</scope>
    <source>
        <strain evidence="3">N1Y112</strain>
    </source>
</reference>
<dbReference type="Gene3D" id="3.10.450.40">
    <property type="match status" value="1"/>
</dbReference>
<evidence type="ECO:0000259" key="2">
    <source>
        <dbReference type="Pfam" id="PF03413"/>
    </source>
</evidence>
<organism evidence="3 4">
    <name type="scientific">Pontibacterium sinense</name>
    <dbReference type="NCBI Taxonomy" id="2781979"/>
    <lineage>
        <taxon>Bacteria</taxon>
        <taxon>Pseudomonadati</taxon>
        <taxon>Pseudomonadota</taxon>
        <taxon>Gammaproteobacteria</taxon>
        <taxon>Oceanospirillales</taxon>
        <taxon>Oceanospirillaceae</taxon>
        <taxon>Pontibacterium</taxon>
    </lineage>
</organism>